<dbReference type="AlphaFoldDB" id="A0A0F9VRE5"/>
<dbReference type="InterPro" id="IPR016187">
    <property type="entry name" value="CTDL_fold"/>
</dbReference>
<dbReference type="GO" id="GO:0120147">
    <property type="term" value="F:formylglycine-generating oxidase activity"/>
    <property type="evidence" value="ECO:0007669"/>
    <property type="project" value="TreeGrafter"/>
</dbReference>
<accession>A0A0F9VRE5</accession>
<protein>
    <recommendedName>
        <fullName evidence="1">Sulfatase-modifying factor enzyme-like domain-containing protein</fullName>
    </recommendedName>
</protein>
<dbReference type="PANTHER" id="PTHR23150:SF19">
    <property type="entry name" value="FORMYLGLYCINE-GENERATING ENZYME"/>
    <property type="match status" value="1"/>
</dbReference>
<dbReference type="NCBIfam" id="TIGR02595">
    <property type="entry name" value="PEP_CTERM"/>
    <property type="match status" value="1"/>
</dbReference>
<dbReference type="Pfam" id="PF03781">
    <property type="entry name" value="FGE-sulfatase"/>
    <property type="match status" value="1"/>
</dbReference>
<reference evidence="2" key="1">
    <citation type="journal article" date="2015" name="Nature">
        <title>Complex archaea that bridge the gap between prokaryotes and eukaryotes.</title>
        <authorList>
            <person name="Spang A."/>
            <person name="Saw J.H."/>
            <person name="Jorgensen S.L."/>
            <person name="Zaremba-Niedzwiedzka K."/>
            <person name="Martijn J."/>
            <person name="Lind A.E."/>
            <person name="van Eijk R."/>
            <person name="Schleper C."/>
            <person name="Guy L."/>
            <person name="Ettema T.J."/>
        </authorList>
    </citation>
    <scope>NUCLEOTIDE SEQUENCE</scope>
</reference>
<evidence type="ECO:0000313" key="2">
    <source>
        <dbReference type="EMBL" id="KKN68318.1"/>
    </source>
</evidence>
<proteinExistence type="predicted"/>
<name>A0A0F9VRE5_9ZZZZ</name>
<dbReference type="InterPro" id="IPR051043">
    <property type="entry name" value="Sulfatase_Mod_Factor_Kinase"/>
</dbReference>
<dbReference type="InterPro" id="IPR013424">
    <property type="entry name" value="Ice-binding_C"/>
</dbReference>
<dbReference type="InterPro" id="IPR005532">
    <property type="entry name" value="SUMF_dom"/>
</dbReference>
<dbReference type="Gene3D" id="3.90.1580.10">
    <property type="entry name" value="paralog of FGE (formylglycine-generating enzyme)"/>
    <property type="match status" value="1"/>
</dbReference>
<dbReference type="InterPro" id="IPR042095">
    <property type="entry name" value="SUMF_sf"/>
</dbReference>
<dbReference type="PANTHER" id="PTHR23150">
    <property type="entry name" value="SULFATASE MODIFYING FACTOR 1, 2"/>
    <property type="match status" value="1"/>
</dbReference>
<organism evidence="2">
    <name type="scientific">marine sediment metagenome</name>
    <dbReference type="NCBI Taxonomy" id="412755"/>
    <lineage>
        <taxon>unclassified sequences</taxon>
        <taxon>metagenomes</taxon>
        <taxon>ecological metagenomes</taxon>
    </lineage>
</organism>
<comment type="caution">
    <text evidence="2">The sequence shown here is derived from an EMBL/GenBank/DDBJ whole genome shotgun (WGS) entry which is preliminary data.</text>
</comment>
<dbReference type="EMBL" id="LAZR01000452">
    <property type="protein sequence ID" value="KKN68318.1"/>
    <property type="molecule type" value="Genomic_DNA"/>
</dbReference>
<dbReference type="SUPFAM" id="SSF56436">
    <property type="entry name" value="C-type lectin-like"/>
    <property type="match status" value="1"/>
</dbReference>
<gene>
    <name evidence="2" type="ORF">LCGC14_0452750</name>
</gene>
<evidence type="ECO:0000259" key="1">
    <source>
        <dbReference type="Pfam" id="PF03781"/>
    </source>
</evidence>
<feature type="domain" description="Sulfatase-modifying factor enzyme-like" evidence="1">
    <location>
        <begin position="71"/>
        <end position="303"/>
    </location>
</feature>
<sequence length="378" mass="40771">MRSSIIAATVLVVSVGLAQAGIRADLSGDTVVDFATTMNMPFMNVGDVGNAGELSGTGHGPDGIVGGVDYAYNIGKFEVTTGQYTEFLNAVADTDTYGLYNTDMGDPSGWWGCNIQRTGSSGSYTYSVATDWEDRPVNWVSWGDSARFANWLTNGMPTGVQGAATTEDGSYDLSGTQAYYDADGGIPAQGTPDYDALRQALMAVTREADARYVIPTEHEWYKAAYYDGDSGVYYDYPMGWDSTPSNDVIDPDPGNSANFYGTPDGGIKWATGHPYYRTEVGEFENSDSPYGTFDMGGNVQEWNEGIPSESWLSRGRRGGDYSVIDDNMHASYRGTGNPADEHLARGFRLGEVPEPATLLVMAAAGLPLLLKRKRKSRA</sequence>